<dbReference type="InterPro" id="IPR022742">
    <property type="entry name" value="Hydrolase_4"/>
</dbReference>
<reference evidence="2 3" key="1">
    <citation type="journal article" date="2018" name="Sci. Data">
        <title>The draft genome sequence of cork oak.</title>
        <authorList>
            <person name="Ramos A.M."/>
            <person name="Usie A."/>
            <person name="Barbosa P."/>
            <person name="Barros P.M."/>
            <person name="Capote T."/>
            <person name="Chaves I."/>
            <person name="Simoes F."/>
            <person name="Abreu I."/>
            <person name="Carrasquinho I."/>
            <person name="Faro C."/>
            <person name="Guimaraes J.B."/>
            <person name="Mendonca D."/>
            <person name="Nobrega F."/>
            <person name="Rodrigues L."/>
            <person name="Saibo N.J.M."/>
            <person name="Varela M.C."/>
            <person name="Egas C."/>
            <person name="Matos J."/>
            <person name="Miguel C.M."/>
            <person name="Oliveira M.M."/>
            <person name="Ricardo C.P."/>
            <person name="Goncalves S."/>
        </authorList>
    </citation>
    <scope>NUCLEOTIDE SEQUENCE [LARGE SCALE GENOMIC DNA]</scope>
    <source>
        <strain evidence="3">cv. HL8</strain>
    </source>
</reference>
<feature type="non-terminal residue" evidence="2">
    <location>
        <position position="1"/>
    </location>
</feature>
<name>A0AAW0KM12_QUESU</name>
<dbReference type="Gene3D" id="3.40.50.1820">
    <property type="entry name" value="alpha/beta hydrolase"/>
    <property type="match status" value="1"/>
</dbReference>
<dbReference type="InterPro" id="IPR029058">
    <property type="entry name" value="AB_hydrolase_fold"/>
</dbReference>
<comment type="caution">
    <text evidence="2">The sequence shown here is derived from an EMBL/GenBank/DDBJ whole genome shotgun (WGS) entry which is preliminary data.</text>
</comment>
<proteinExistence type="predicted"/>
<dbReference type="Proteomes" id="UP000237347">
    <property type="component" value="Unassembled WGS sequence"/>
</dbReference>
<dbReference type="PANTHER" id="PTHR11614">
    <property type="entry name" value="PHOSPHOLIPASE-RELATED"/>
    <property type="match status" value="1"/>
</dbReference>
<sequence length="175" mass="20526">FLYCTQIADDMKPSPIVISILKWLSTIIPTWKIIPGQDIIDLAIKEPEIRNQVRQNQYCYKGKIRLRTGFELLRISTDIEKRLQEVSLPFLVLHGKEDKVTDKDVSQQLHKVASSIDKTIKIYPEMWHGLLYGEPQQNLDRVYADIISWLEERSTLGNSRLEREHKHENDRSLKD</sequence>
<evidence type="ECO:0000313" key="2">
    <source>
        <dbReference type="EMBL" id="KAK7839473.1"/>
    </source>
</evidence>
<protein>
    <submittedName>
        <fullName evidence="2">Caffeoylshikimate esterase</fullName>
    </submittedName>
</protein>
<evidence type="ECO:0000259" key="1">
    <source>
        <dbReference type="Pfam" id="PF12146"/>
    </source>
</evidence>
<dbReference type="SUPFAM" id="SSF53474">
    <property type="entry name" value="alpha/beta-Hydrolases"/>
    <property type="match status" value="1"/>
</dbReference>
<gene>
    <name evidence="2" type="primary">CSE_7</name>
    <name evidence="2" type="ORF">CFP56_017954</name>
</gene>
<dbReference type="InterPro" id="IPR051044">
    <property type="entry name" value="MAG_DAG_Lipase"/>
</dbReference>
<dbReference type="EMBL" id="PKMF04000282">
    <property type="protein sequence ID" value="KAK7839473.1"/>
    <property type="molecule type" value="Genomic_DNA"/>
</dbReference>
<organism evidence="2 3">
    <name type="scientific">Quercus suber</name>
    <name type="common">Cork oak</name>
    <dbReference type="NCBI Taxonomy" id="58331"/>
    <lineage>
        <taxon>Eukaryota</taxon>
        <taxon>Viridiplantae</taxon>
        <taxon>Streptophyta</taxon>
        <taxon>Embryophyta</taxon>
        <taxon>Tracheophyta</taxon>
        <taxon>Spermatophyta</taxon>
        <taxon>Magnoliopsida</taxon>
        <taxon>eudicotyledons</taxon>
        <taxon>Gunneridae</taxon>
        <taxon>Pentapetalae</taxon>
        <taxon>rosids</taxon>
        <taxon>fabids</taxon>
        <taxon>Fagales</taxon>
        <taxon>Fagaceae</taxon>
        <taxon>Quercus</taxon>
    </lineage>
</organism>
<feature type="domain" description="Serine aminopeptidase S33" evidence="1">
    <location>
        <begin position="8"/>
        <end position="135"/>
    </location>
</feature>
<dbReference type="AlphaFoldDB" id="A0AAW0KM12"/>
<accession>A0AAW0KM12</accession>
<keyword evidence="3" id="KW-1185">Reference proteome</keyword>
<evidence type="ECO:0000313" key="3">
    <source>
        <dbReference type="Proteomes" id="UP000237347"/>
    </source>
</evidence>
<dbReference type="Pfam" id="PF12146">
    <property type="entry name" value="Hydrolase_4"/>
    <property type="match status" value="1"/>
</dbReference>